<keyword evidence="3" id="KW-1185">Reference proteome</keyword>
<gene>
    <name evidence="2" type="ORF">BJY16_002763</name>
</gene>
<reference evidence="2 3" key="1">
    <citation type="submission" date="2020-08" db="EMBL/GenBank/DDBJ databases">
        <title>Sequencing the genomes of 1000 actinobacteria strains.</title>
        <authorList>
            <person name="Klenk H.-P."/>
        </authorList>
    </citation>
    <scope>NUCLEOTIDE SEQUENCE [LARGE SCALE GENOMIC DNA]</scope>
    <source>
        <strain evidence="2 3">DSM 45809</strain>
    </source>
</reference>
<accession>A0A7W7GVY4</accession>
<feature type="region of interest" description="Disordered" evidence="1">
    <location>
        <begin position="1"/>
        <end position="174"/>
    </location>
</feature>
<dbReference type="EMBL" id="JACHNB010000001">
    <property type="protein sequence ID" value="MBB4739304.1"/>
    <property type="molecule type" value="Genomic_DNA"/>
</dbReference>
<comment type="caution">
    <text evidence="2">The sequence shown here is derived from an EMBL/GenBank/DDBJ whole genome shotgun (WGS) entry which is preliminary data.</text>
</comment>
<dbReference type="Proteomes" id="UP000546162">
    <property type="component" value="Unassembled WGS sequence"/>
</dbReference>
<sequence length="279" mass="30753">MRFFSNEAQDNTTDQGDRTEAVPPQRAGSPWHDTPAGDRPDDDRPAEHRPDHDSDRSDDPDAHRDPDEHDTAAHHHRDDHDSTADRDLSDDDTTRINDVRRDDEIDATQPINDLRSTEDGPTAAERHEDAVTAADNHDDVVAAAEERDDRATVDDGIEDRGTFDDPTVVEKQEPEPVVAVAAVPAADTAASGTSGPAPFFPEAETQPLRDRWRDIQLRFVDDPKATTGEAAALVDETIEKLTASLRQHRGSLASGADDTEALRVELRAYRDILDRLLGL</sequence>
<proteinExistence type="predicted"/>
<feature type="compositionally biased region" description="Basic and acidic residues" evidence="1">
    <location>
        <begin position="124"/>
        <end position="174"/>
    </location>
</feature>
<name>A0A7W7GVY4_9ACTN</name>
<dbReference type="AlphaFoldDB" id="A0A7W7GVY4"/>
<feature type="region of interest" description="Disordered" evidence="1">
    <location>
        <begin position="188"/>
        <end position="207"/>
    </location>
</feature>
<evidence type="ECO:0000256" key="1">
    <source>
        <dbReference type="SAM" id="MobiDB-lite"/>
    </source>
</evidence>
<feature type="compositionally biased region" description="Polar residues" evidence="1">
    <location>
        <begin position="1"/>
        <end position="14"/>
    </location>
</feature>
<feature type="compositionally biased region" description="Basic and acidic residues" evidence="1">
    <location>
        <begin position="35"/>
        <end position="103"/>
    </location>
</feature>
<organism evidence="2 3">
    <name type="scientific">Actinoplanes octamycinicus</name>
    <dbReference type="NCBI Taxonomy" id="135948"/>
    <lineage>
        <taxon>Bacteria</taxon>
        <taxon>Bacillati</taxon>
        <taxon>Actinomycetota</taxon>
        <taxon>Actinomycetes</taxon>
        <taxon>Micromonosporales</taxon>
        <taxon>Micromonosporaceae</taxon>
        <taxon>Actinoplanes</taxon>
    </lineage>
</organism>
<protein>
    <submittedName>
        <fullName evidence="2">Uncharacterized protein</fullName>
    </submittedName>
</protein>
<dbReference type="RefSeq" id="WP_185039865.1">
    <property type="nucleotide sequence ID" value="NZ_BAABFG010000005.1"/>
</dbReference>
<evidence type="ECO:0000313" key="2">
    <source>
        <dbReference type="EMBL" id="MBB4739304.1"/>
    </source>
</evidence>
<evidence type="ECO:0000313" key="3">
    <source>
        <dbReference type="Proteomes" id="UP000546162"/>
    </source>
</evidence>